<keyword evidence="2" id="KW-0503">Monooxygenase</keyword>
<dbReference type="Pfam" id="PF01494">
    <property type="entry name" value="FAD_binding_3"/>
    <property type="match status" value="1"/>
</dbReference>
<evidence type="ECO:0000256" key="2">
    <source>
        <dbReference type="ARBA" id="ARBA00023033"/>
    </source>
</evidence>
<gene>
    <name evidence="4" type="ORF">SAMN06265373_103543</name>
</gene>
<dbReference type="RefSeq" id="WP_283425965.1">
    <property type="nucleotide sequence ID" value="NZ_FXTY01000003.1"/>
</dbReference>
<reference evidence="4 5" key="1">
    <citation type="submission" date="2017-05" db="EMBL/GenBank/DDBJ databases">
        <authorList>
            <person name="Varghese N."/>
            <person name="Submissions S."/>
        </authorList>
    </citation>
    <scope>NUCLEOTIDE SEQUENCE [LARGE SCALE GENOMIC DNA]</scope>
    <source>
        <strain evidence="4 5">DSM 29734</strain>
    </source>
</reference>
<evidence type="ECO:0000313" key="4">
    <source>
        <dbReference type="EMBL" id="SMP20503.1"/>
    </source>
</evidence>
<evidence type="ECO:0000313" key="5">
    <source>
        <dbReference type="Proteomes" id="UP001157961"/>
    </source>
</evidence>
<keyword evidence="1" id="KW-0560">Oxidoreductase</keyword>
<dbReference type="InterPro" id="IPR002938">
    <property type="entry name" value="FAD-bd"/>
</dbReference>
<organism evidence="4 5">
    <name type="scientific">Shimia sagamensis</name>
    <dbReference type="NCBI Taxonomy" id="1566352"/>
    <lineage>
        <taxon>Bacteria</taxon>
        <taxon>Pseudomonadati</taxon>
        <taxon>Pseudomonadota</taxon>
        <taxon>Alphaproteobacteria</taxon>
        <taxon>Rhodobacterales</taxon>
        <taxon>Roseobacteraceae</taxon>
    </lineage>
</organism>
<keyword evidence="5" id="KW-1185">Reference proteome</keyword>
<evidence type="ECO:0000256" key="1">
    <source>
        <dbReference type="ARBA" id="ARBA00023002"/>
    </source>
</evidence>
<dbReference type="PRINTS" id="PR00420">
    <property type="entry name" value="RNGMNOXGNASE"/>
</dbReference>
<dbReference type="SUPFAM" id="SSF51905">
    <property type="entry name" value="FAD/NAD(P)-binding domain"/>
    <property type="match status" value="1"/>
</dbReference>
<dbReference type="Proteomes" id="UP001157961">
    <property type="component" value="Unassembled WGS sequence"/>
</dbReference>
<proteinExistence type="predicted"/>
<dbReference type="InterPro" id="IPR050493">
    <property type="entry name" value="FAD-dep_Monooxygenase_BioMet"/>
</dbReference>
<dbReference type="SUPFAM" id="SSF54373">
    <property type="entry name" value="FAD-linked reductases, C-terminal domain"/>
    <property type="match status" value="1"/>
</dbReference>
<accession>A0ABY1NYR6</accession>
<name>A0ABY1NYR6_9RHOB</name>
<dbReference type="InterPro" id="IPR036188">
    <property type="entry name" value="FAD/NAD-bd_sf"/>
</dbReference>
<dbReference type="Gene3D" id="3.30.9.30">
    <property type="match status" value="1"/>
</dbReference>
<protein>
    <submittedName>
        <fullName evidence="4">2-polyprenyl-6-methoxyphenol hydroxylase</fullName>
    </submittedName>
</protein>
<dbReference type="PANTHER" id="PTHR13789:SF268">
    <property type="entry name" value="5-METHYLPHENAZINE-1-CARBOXYLATE 1-MONOOXYGENASE"/>
    <property type="match status" value="1"/>
</dbReference>
<dbReference type="Gene3D" id="3.50.50.60">
    <property type="entry name" value="FAD/NAD(P)-binding domain"/>
    <property type="match status" value="1"/>
</dbReference>
<dbReference type="EMBL" id="FXTY01000003">
    <property type="protein sequence ID" value="SMP20503.1"/>
    <property type="molecule type" value="Genomic_DNA"/>
</dbReference>
<comment type="caution">
    <text evidence="4">The sequence shown here is derived from an EMBL/GenBank/DDBJ whole genome shotgun (WGS) entry which is preliminary data.</text>
</comment>
<evidence type="ECO:0000259" key="3">
    <source>
        <dbReference type="Pfam" id="PF01494"/>
    </source>
</evidence>
<sequence>MTVIIAGGGIAGLTMGLTLHEIGVPFHILESVTAPKPLGVGINLQPPCVRELFALGLEDMLEHVGVRTRDYGFYTKTGVEIWTEPRGRHAGYNWPQYSVHRGELQMGLLDALIARCGADSISFGCRVTGYTNTKSGVTATYQQNATTKSLSGTLLVAADGVHSAIRAQMYPEEGAPVWGGAIMWRGTTTAPAFLSGTSMILAGHDTQRFVTYPISAPNPETGDMLINWIAEASVDPNTHIQKGDWNRKVDAARFADDFTNWDFGWINIPELIANANEVFEYPMVDREPVESWTDGAVTLIGDAAHATYPVGSSGASQAIIDARLLGAAIKAHGTGHTAAKTYENQVRPMANAITLANRGNGGPDAIMQMAEDRCAGDFTRLDEVLPMQERRDHADGFKKLARIRVEDTNTQAPIIA</sequence>
<dbReference type="NCBIfam" id="NF005720">
    <property type="entry name" value="PRK07538.1"/>
    <property type="match status" value="1"/>
</dbReference>
<feature type="domain" description="FAD-binding" evidence="3">
    <location>
        <begin position="2"/>
        <end position="353"/>
    </location>
</feature>
<dbReference type="PANTHER" id="PTHR13789">
    <property type="entry name" value="MONOOXYGENASE"/>
    <property type="match status" value="1"/>
</dbReference>